<feature type="compositionally biased region" description="Basic and acidic residues" evidence="1">
    <location>
        <begin position="102"/>
        <end position="119"/>
    </location>
</feature>
<feature type="compositionally biased region" description="Basic and acidic residues" evidence="1">
    <location>
        <begin position="400"/>
        <end position="431"/>
    </location>
</feature>
<accession>A0AA87Z414</accession>
<feature type="region of interest" description="Disordered" evidence="1">
    <location>
        <begin position="534"/>
        <end position="557"/>
    </location>
</feature>
<feature type="region of interest" description="Disordered" evidence="1">
    <location>
        <begin position="569"/>
        <end position="619"/>
    </location>
</feature>
<dbReference type="Pfam" id="PF03732">
    <property type="entry name" value="Retrotrans_gag"/>
    <property type="match status" value="1"/>
</dbReference>
<feature type="compositionally biased region" description="Polar residues" evidence="1">
    <location>
        <begin position="572"/>
        <end position="587"/>
    </location>
</feature>
<organism evidence="3 4">
    <name type="scientific">Ficus carica</name>
    <name type="common">Common fig</name>
    <dbReference type="NCBI Taxonomy" id="3494"/>
    <lineage>
        <taxon>Eukaryota</taxon>
        <taxon>Viridiplantae</taxon>
        <taxon>Streptophyta</taxon>
        <taxon>Embryophyta</taxon>
        <taxon>Tracheophyta</taxon>
        <taxon>Spermatophyta</taxon>
        <taxon>Magnoliopsida</taxon>
        <taxon>eudicotyledons</taxon>
        <taxon>Gunneridae</taxon>
        <taxon>Pentapetalae</taxon>
        <taxon>rosids</taxon>
        <taxon>fabids</taxon>
        <taxon>Rosales</taxon>
        <taxon>Moraceae</taxon>
        <taxon>Ficeae</taxon>
        <taxon>Ficus</taxon>
    </lineage>
</organism>
<evidence type="ECO:0000313" key="4">
    <source>
        <dbReference type="Proteomes" id="UP001187192"/>
    </source>
</evidence>
<evidence type="ECO:0000313" key="3">
    <source>
        <dbReference type="EMBL" id="GMN29028.1"/>
    </source>
</evidence>
<name>A0AA87Z414_FICCA</name>
<feature type="compositionally biased region" description="Low complexity" evidence="1">
    <location>
        <begin position="74"/>
        <end position="85"/>
    </location>
</feature>
<reference evidence="3" key="1">
    <citation type="submission" date="2023-07" db="EMBL/GenBank/DDBJ databases">
        <title>draft genome sequence of fig (Ficus carica).</title>
        <authorList>
            <person name="Takahashi T."/>
            <person name="Nishimura K."/>
        </authorList>
    </citation>
    <scope>NUCLEOTIDE SEQUENCE</scope>
</reference>
<feature type="region of interest" description="Disordered" evidence="1">
    <location>
        <begin position="64"/>
        <end position="146"/>
    </location>
</feature>
<dbReference type="InterPro" id="IPR005162">
    <property type="entry name" value="Retrotrans_gag_dom"/>
</dbReference>
<protein>
    <recommendedName>
        <fullName evidence="2">Retrotransposon gag domain-containing protein</fullName>
    </recommendedName>
</protein>
<feature type="domain" description="Retrotransposon gag" evidence="2">
    <location>
        <begin position="274"/>
        <end position="363"/>
    </location>
</feature>
<feature type="region of interest" description="Disordered" evidence="1">
    <location>
        <begin position="1"/>
        <end position="47"/>
    </location>
</feature>
<evidence type="ECO:0000259" key="2">
    <source>
        <dbReference type="Pfam" id="PF03732"/>
    </source>
</evidence>
<dbReference type="AlphaFoldDB" id="A0AA87Z414"/>
<evidence type="ECO:0000256" key="1">
    <source>
        <dbReference type="SAM" id="MobiDB-lite"/>
    </source>
</evidence>
<dbReference type="Proteomes" id="UP001187192">
    <property type="component" value="Unassembled WGS sequence"/>
</dbReference>
<feature type="compositionally biased region" description="Polar residues" evidence="1">
    <location>
        <begin position="534"/>
        <end position="552"/>
    </location>
</feature>
<dbReference type="PANTHER" id="PTHR33223">
    <property type="entry name" value="CCHC-TYPE DOMAIN-CONTAINING PROTEIN"/>
    <property type="match status" value="1"/>
</dbReference>
<dbReference type="PANTHER" id="PTHR33223:SF10">
    <property type="entry name" value="AMINOTRANSFERASE-LIKE PLANT MOBILE DOMAIN-CONTAINING PROTEIN"/>
    <property type="match status" value="1"/>
</dbReference>
<gene>
    <name evidence="3" type="ORF">TIFTF001_044306</name>
</gene>
<feature type="region of interest" description="Disordered" evidence="1">
    <location>
        <begin position="400"/>
        <end position="452"/>
    </location>
</feature>
<sequence>MDEHTNPDFQGYDEPAPTGSQSTRPPRRRGGGRRPTQTEILTGNVQALTQTVQVLVDAFRDTRNVQLPQQPPEAAESTPSRPPRSASRRRDPSPVAARSGRSQRESAGRQPRNEGEPSRLRSRSRHTRVDLSDAPNQPAPAGDNPQDVREEIANVRRNTPSVFDRLGRPDIYRRLGREVSVDQPAERENRDQSRLDYLQRQLDRLVGQQCGLEPTGTAEPPFTPSIMESPYPTRFKMPTIPSYDGSTDADEHVENYQAHMLIQSANEAALCKSFCLTLTGAARQWYRRLPPGSIGSFQQLASSFSAAFLGSRTRKLGASHLFSIKQRESETLKKYLERFDKAVVQVENCSDDTLAQALKEGVKDPRLVWTLAYDRTTSFTHLRGIAWRHAEADEYVRARGLEIPDHDRPTSRKSERGQPRSSDQNRGDRGKNPARGAQVETNRIPRAPEGKFTQYTPLVTNIEHVLNQVSDRGLLRDPPPIRTDRSRRNPNKYCHYHKDIGHDTKNCIQLRDQIELLIREGHLQEFVERIITPTGQSSHPAPTVRQNPGTVNRTEEPEPEHIVHTIFGGTATGDTASSRRSPMTGHNPSGLPDQDPTWAQPTRVTRPGSNLDKSHDRAQPIRVTRPRSNLGTTYKGYPTRIQLGQVP</sequence>
<dbReference type="EMBL" id="BTGU01003245">
    <property type="protein sequence ID" value="GMN29028.1"/>
    <property type="molecule type" value="Genomic_DNA"/>
</dbReference>
<comment type="caution">
    <text evidence="3">The sequence shown here is derived from an EMBL/GenBank/DDBJ whole genome shotgun (WGS) entry which is preliminary data.</text>
</comment>
<proteinExistence type="predicted"/>
<keyword evidence="4" id="KW-1185">Reference proteome</keyword>
<feature type="region of interest" description="Disordered" evidence="1">
    <location>
        <begin position="470"/>
        <end position="492"/>
    </location>
</feature>